<evidence type="ECO:0000313" key="1">
    <source>
        <dbReference type="EMBL" id="EST42701.1"/>
    </source>
</evidence>
<dbReference type="EMBL" id="KI546157">
    <property type="protein sequence ID" value="EST42701.1"/>
    <property type="molecule type" value="Genomic_DNA"/>
</dbReference>
<dbReference type="Proteomes" id="UP000018208">
    <property type="component" value="Unassembled WGS sequence"/>
</dbReference>
<keyword evidence="3" id="KW-1185">Reference proteome</keyword>
<dbReference type="AlphaFoldDB" id="V6LGA6"/>
<sequence>MRNSFRSQSTLSINQLSTIPPKKFRNTTQVNSNQRSQSCKQKTQHYNNQLSLQLQRENSFDLSRSTLKITVKNYESESLRQQYIIKNLFIPKPVTINTKDIPKFKKEKQSYYDSRQEQFEVIKQLNNYDDLLIKQLHPSQHSQIKTCKFLSSWRANDNQISSARFDAQLMQFSGFSYSPITRNTRIDKKPLYGVPTQKQSGSTINKSFFQTMNK</sequence>
<dbReference type="VEuPathDB" id="GiardiaDB:SS50377_25698"/>
<organism evidence="1">
    <name type="scientific">Spironucleus salmonicida</name>
    <dbReference type="NCBI Taxonomy" id="348837"/>
    <lineage>
        <taxon>Eukaryota</taxon>
        <taxon>Metamonada</taxon>
        <taxon>Diplomonadida</taxon>
        <taxon>Hexamitidae</taxon>
        <taxon>Hexamitinae</taxon>
        <taxon>Spironucleus</taxon>
    </lineage>
</organism>
<reference evidence="1 2" key="1">
    <citation type="journal article" date="2014" name="PLoS Genet.">
        <title>The Genome of Spironucleus salmonicida Highlights a Fish Pathogen Adapted to Fluctuating Environments.</title>
        <authorList>
            <person name="Xu F."/>
            <person name="Jerlstrom-Hultqvist J."/>
            <person name="Einarsson E."/>
            <person name="Astvaldsson A."/>
            <person name="Svard S.G."/>
            <person name="Andersson J.O."/>
        </authorList>
    </citation>
    <scope>NUCLEOTIDE SEQUENCE</scope>
    <source>
        <strain evidence="2">ATCC 50377</strain>
    </source>
</reference>
<dbReference type="EMBL" id="AUWU02000006">
    <property type="protein sequence ID" value="KAH0571512.1"/>
    <property type="molecule type" value="Genomic_DNA"/>
</dbReference>
<accession>V6LGA6</accession>
<proteinExistence type="predicted"/>
<reference evidence="2" key="2">
    <citation type="submission" date="2020-12" db="EMBL/GenBank/DDBJ databases">
        <title>New Spironucleus salmonicida genome in near-complete chromosomes.</title>
        <authorList>
            <person name="Xu F."/>
            <person name="Kurt Z."/>
            <person name="Jimenez-Gonzalez A."/>
            <person name="Astvaldsson A."/>
            <person name="Andersson J.O."/>
            <person name="Svard S.G."/>
        </authorList>
    </citation>
    <scope>NUCLEOTIDE SEQUENCE</scope>
    <source>
        <strain evidence="2">ATCC 50377</strain>
    </source>
</reference>
<evidence type="ECO:0000313" key="2">
    <source>
        <dbReference type="EMBL" id="KAH0571512.1"/>
    </source>
</evidence>
<protein>
    <submittedName>
        <fullName evidence="1">Uncharacterized protein</fullName>
    </submittedName>
</protein>
<evidence type="ECO:0000313" key="3">
    <source>
        <dbReference type="Proteomes" id="UP000018208"/>
    </source>
</evidence>
<name>V6LGA6_9EUKA</name>
<gene>
    <name evidence="1" type="ORF">SS50377_17722</name>
    <name evidence="2" type="ORF">SS50377_25698</name>
</gene>